<organism evidence="9 10">
    <name type="scientific">Candidatus Liptonbacteria bacterium GWC1_60_9</name>
    <dbReference type="NCBI Taxonomy" id="1798645"/>
    <lineage>
        <taxon>Bacteria</taxon>
        <taxon>Candidatus Liptoniibacteriota</taxon>
    </lineage>
</organism>
<dbReference type="PANTHER" id="PTHR10173">
    <property type="entry name" value="METHIONINE SULFOXIDE REDUCTASE"/>
    <property type="match status" value="1"/>
</dbReference>
<evidence type="ECO:0000256" key="7">
    <source>
        <dbReference type="ARBA" id="ARBA00048488"/>
    </source>
</evidence>
<feature type="domain" description="MsrB" evidence="8">
    <location>
        <begin position="9"/>
        <end position="143"/>
    </location>
</feature>
<comment type="similarity">
    <text evidence="2">Belongs to the MsrB Met sulfoxide reductase family.</text>
</comment>
<dbReference type="EC" id="1.8.4.12" evidence="3"/>
<dbReference type="EMBL" id="MHKV01000032">
    <property type="protein sequence ID" value="OGY96851.1"/>
    <property type="molecule type" value="Genomic_DNA"/>
</dbReference>
<protein>
    <recommendedName>
        <fullName evidence="3">peptide-methionine (R)-S-oxide reductase</fullName>
        <ecNumber evidence="3">1.8.4.12</ecNumber>
    </recommendedName>
</protein>
<evidence type="ECO:0000256" key="3">
    <source>
        <dbReference type="ARBA" id="ARBA00012499"/>
    </source>
</evidence>
<dbReference type="InterPro" id="IPR011057">
    <property type="entry name" value="Mss4-like_sf"/>
</dbReference>
<dbReference type="Proteomes" id="UP000176349">
    <property type="component" value="Unassembled WGS sequence"/>
</dbReference>
<evidence type="ECO:0000313" key="10">
    <source>
        <dbReference type="Proteomes" id="UP000176349"/>
    </source>
</evidence>
<evidence type="ECO:0000256" key="1">
    <source>
        <dbReference type="ARBA" id="ARBA00001947"/>
    </source>
</evidence>
<evidence type="ECO:0000256" key="5">
    <source>
        <dbReference type="ARBA" id="ARBA00022833"/>
    </source>
</evidence>
<dbReference type="InterPro" id="IPR002579">
    <property type="entry name" value="Met_Sox_Rdtase_MsrB_dom"/>
</dbReference>
<evidence type="ECO:0000256" key="2">
    <source>
        <dbReference type="ARBA" id="ARBA00007174"/>
    </source>
</evidence>
<name>A0A1G2C6T0_9BACT</name>
<dbReference type="Pfam" id="PF01641">
    <property type="entry name" value="SelR"/>
    <property type="match status" value="1"/>
</dbReference>
<keyword evidence="6" id="KW-0560">Oxidoreductase</keyword>
<evidence type="ECO:0000256" key="4">
    <source>
        <dbReference type="ARBA" id="ARBA00022723"/>
    </source>
</evidence>
<keyword evidence="4" id="KW-0479">Metal-binding</keyword>
<dbReference type="AlphaFoldDB" id="A0A1G2C6T0"/>
<dbReference type="GO" id="GO:0006979">
    <property type="term" value="P:response to oxidative stress"/>
    <property type="evidence" value="ECO:0007669"/>
    <property type="project" value="InterPro"/>
</dbReference>
<keyword evidence="5" id="KW-0862">Zinc</keyword>
<reference evidence="9 10" key="1">
    <citation type="journal article" date="2016" name="Nat. Commun.">
        <title>Thousands of microbial genomes shed light on interconnected biogeochemical processes in an aquifer system.</title>
        <authorList>
            <person name="Anantharaman K."/>
            <person name="Brown C.T."/>
            <person name="Hug L.A."/>
            <person name="Sharon I."/>
            <person name="Castelle C.J."/>
            <person name="Probst A.J."/>
            <person name="Thomas B.C."/>
            <person name="Singh A."/>
            <person name="Wilkins M.J."/>
            <person name="Karaoz U."/>
            <person name="Brodie E.L."/>
            <person name="Williams K.H."/>
            <person name="Hubbard S.S."/>
            <person name="Banfield J.F."/>
        </authorList>
    </citation>
    <scope>NUCLEOTIDE SEQUENCE [LARGE SCALE GENOMIC DNA]</scope>
</reference>
<evidence type="ECO:0000259" key="8">
    <source>
        <dbReference type="PROSITE" id="PS51790"/>
    </source>
</evidence>
<comment type="cofactor">
    <cofactor evidence="1">
        <name>Zn(2+)</name>
        <dbReference type="ChEBI" id="CHEBI:29105"/>
    </cofactor>
</comment>
<evidence type="ECO:0000313" key="9">
    <source>
        <dbReference type="EMBL" id="OGY96851.1"/>
    </source>
</evidence>
<dbReference type="PANTHER" id="PTHR10173:SF52">
    <property type="entry name" value="METHIONINE-R-SULFOXIDE REDUCTASE B1"/>
    <property type="match status" value="1"/>
</dbReference>
<dbReference type="SUPFAM" id="SSF51316">
    <property type="entry name" value="Mss4-like"/>
    <property type="match status" value="1"/>
</dbReference>
<dbReference type="GO" id="GO:0005737">
    <property type="term" value="C:cytoplasm"/>
    <property type="evidence" value="ECO:0007669"/>
    <property type="project" value="TreeGrafter"/>
</dbReference>
<dbReference type="PROSITE" id="PS51790">
    <property type="entry name" value="MSRB"/>
    <property type="match status" value="1"/>
</dbReference>
<proteinExistence type="inferred from homology"/>
<comment type="catalytic activity">
    <reaction evidence="7">
        <text>L-methionyl-[protein] + [thioredoxin]-disulfide + H2O = L-methionyl-(R)-S-oxide-[protein] + [thioredoxin]-dithiol</text>
        <dbReference type="Rhea" id="RHEA:24164"/>
        <dbReference type="Rhea" id="RHEA-COMP:10698"/>
        <dbReference type="Rhea" id="RHEA-COMP:10700"/>
        <dbReference type="Rhea" id="RHEA-COMP:12313"/>
        <dbReference type="Rhea" id="RHEA-COMP:12314"/>
        <dbReference type="ChEBI" id="CHEBI:15377"/>
        <dbReference type="ChEBI" id="CHEBI:16044"/>
        <dbReference type="ChEBI" id="CHEBI:29950"/>
        <dbReference type="ChEBI" id="CHEBI:45764"/>
        <dbReference type="ChEBI" id="CHEBI:50058"/>
        <dbReference type="EC" id="1.8.4.12"/>
    </reaction>
</comment>
<accession>A0A1G2C6T0</accession>
<dbReference type="FunFam" id="2.170.150.20:FF:000001">
    <property type="entry name" value="Peptide methionine sulfoxide reductase MsrB"/>
    <property type="match status" value="1"/>
</dbReference>
<comment type="caution">
    <text evidence="9">The sequence shown here is derived from an EMBL/GenBank/DDBJ whole genome shotgun (WGS) entry which is preliminary data.</text>
</comment>
<sequence length="144" mass="16039">MDEKIVKTEKEWEKELAPEQYRVMREKGTETPFSGKLLQNKETGMYLCAGCGNELFSSDTKFESGTGWPSFWAPAHEDSIEYREDTSGGPPSPDGFGRASMVRTEVVCAKCGAHLGHVFDDGPKDKTGKRYCINSVCLGFENKK</sequence>
<gene>
    <name evidence="9" type="ORF">A2128_01165</name>
</gene>
<dbReference type="GO" id="GO:0033743">
    <property type="term" value="F:peptide-methionine (R)-S-oxide reductase activity"/>
    <property type="evidence" value="ECO:0007669"/>
    <property type="project" value="UniProtKB-EC"/>
</dbReference>
<dbReference type="GO" id="GO:0030091">
    <property type="term" value="P:protein repair"/>
    <property type="evidence" value="ECO:0007669"/>
    <property type="project" value="InterPro"/>
</dbReference>
<evidence type="ECO:0000256" key="6">
    <source>
        <dbReference type="ARBA" id="ARBA00023002"/>
    </source>
</evidence>
<dbReference type="GO" id="GO:0046872">
    <property type="term" value="F:metal ion binding"/>
    <property type="evidence" value="ECO:0007669"/>
    <property type="project" value="UniProtKB-KW"/>
</dbReference>
<dbReference type="InterPro" id="IPR028427">
    <property type="entry name" value="Met_Sox_Rdtase_MsrB"/>
</dbReference>
<dbReference type="Gene3D" id="2.170.150.20">
    <property type="entry name" value="Peptide methionine sulfoxide reductase"/>
    <property type="match status" value="1"/>
</dbReference>
<dbReference type="NCBIfam" id="TIGR00357">
    <property type="entry name" value="peptide-methionine (R)-S-oxide reductase MsrB"/>
    <property type="match status" value="1"/>
</dbReference>